<dbReference type="AlphaFoldDB" id="A0A6L9LEL7"/>
<dbReference type="RefSeq" id="WP_163946483.1">
    <property type="nucleotide sequence ID" value="NZ_JAAFZH010000003.1"/>
</dbReference>
<feature type="signal peptide" evidence="2">
    <location>
        <begin position="1"/>
        <end position="23"/>
    </location>
</feature>
<reference evidence="3 4" key="1">
    <citation type="submission" date="2020-02" db="EMBL/GenBank/DDBJ databases">
        <title>Draft genome sequence of two Spirosoma agri KCTC 52727 and Spirosoma terrae KCTC 52035.</title>
        <authorList>
            <person name="Rojas J."/>
            <person name="Ambika Manirajan B."/>
            <person name="Suarez C."/>
            <person name="Ratering S."/>
            <person name="Schnell S."/>
        </authorList>
    </citation>
    <scope>NUCLEOTIDE SEQUENCE [LARGE SCALE GENOMIC DNA]</scope>
    <source>
        <strain evidence="3 4">KCTC 52035</strain>
    </source>
</reference>
<evidence type="ECO:0000256" key="1">
    <source>
        <dbReference type="SAM" id="MobiDB-lite"/>
    </source>
</evidence>
<protein>
    <recommendedName>
        <fullName evidence="5">Viral A-type inclusion protein</fullName>
    </recommendedName>
</protein>
<sequence length="160" mass="17673">MNQVKTAITIVLGFALVACQSNSSTGSEGSSAESTEQATTSSSAIADVEKQIMAVHDSVMPAMSDLMRLRKQINQQLTELDAKPASKELTQRKEQGRNLTAELTKAEEGMMAWMHQYNGDTLKTLSEDKALDYLKDQHQKVNAMSQLMRKSITDAQTYLK</sequence>
<evidence type="ECO:0000313" key="4">
    <source>
        <dbReference type="Proteomes" id="UP000474175"/>
    </source>
</evidence>
<organism evidence="3 4">
    <name type="scientific">Spirosoma terrae</name>
    <dbReference type="NCBI Taxonomy" id="1968276"/>
    <lineage>
        <taxon>Bacteria</taxon>
        <taxon>Pseudomonadati</taxon>
        <taxon>Bacteroidota</taxon>
        <taxon>Cytophagia</taxon>
        <taxon>Cytophagales</taxon>
        <taxon>Cytophagaceae</taxon>
        <taxon>Spirosoma</taxon>
    </lineage>
</organism>
<evidence type="ECO:0000313" key="3">
    <source>
        <dbReference type="EMBL" id="NDU95129.1"/>
    </source>
</evidence>
<dbReference type="EMBL" id="JAAFZH010000003">
    <property type="protein sequence ID" value="NDU95129.1"/>
    <property type="molecule type" value="Genomic_DNA"/>
</dbReference>
<feature type="chain" id="PRO_5027107569" description="Viral A-type inclusion protein" evidence="2">
    <location>
        <begin position="24"/>
        <end position="160"/>
    </location>
</feature>
<comment type="caution">
    <text evidence="3">The sequence shown here is derived from an EMBL/GenBank/DDBJ whole genome shotgun (WGS) entry which is preliminary data.</text>
</comment>
<keyword evidence="2" id="KW-0732">Signal</keyword>
<evidence type="ECO:0000256" key="2">
    <source>
        <dbReference type="SAM" id="SignalP"/>
    </source>
</evidence>
<gene>
    <name evidence="3" type="ORF">GK108_09615</name>
</gene>
<feature type="region of interest" description="Disordered" evidence="1">
    <location>
        <begin position="23"/>
        <end position="43"/>
    </location>
</feature>
<name>A0A6L9LEL7_9BACT</name>
<dbReference type="Proteomes" id="UP000474175">
    <property type="component" value="Unassembled WGS sequence"/>
</dbReference>
<evidence type="ECO:0008006" key="5">
    <source>
        <dbReference type="Google" id="ProtNLM"/>
    </source>
</evidence>
<accession>A0A6L9LEL7</accession>
<dbReference type="PROSITE" id="PS51257">
    <property type="entry name" value="PROKAR_LIPOPROTEIN"/>
    <property type="match status" value="1"/>
</dbReference>
<proteinExistence type="predicted"/>
<keyword evidence="4" id="KW-1185">Reference proteome</keyword>